<proteinExistence type="predicted"/>
<keyword evidence="2" id="KW-0614">Plasmid</keyword>
<dbReference type="RefSeq" id="WP_052139646.1">
    <property type="nucleotide sequence ID" value="NZ_CP006906.1"/>
</dbReference>
<dbReference type="Gene3D" id="3.90.75.20">
    <property type="match status" value="1"/>
</dbReference>
<dbReference type="Proteomes" id="UP000030635">
    <property type="component" value="Plasmid pCBJ"/>
</dbReference>
<dbReference type="OrthoDB" id="6631788at2"/>
<dbReference type="Pfam" id="PF13392">
    <property type="entry name" value="HNH_3"/>
    <property type="match status" value="1"/>
</dbReference>
<keyword evidence="3" id="KW-1185">Reference proteome</keyword>
<gene>
    <name evidence="2" type="ORF">U729_3209</name>
</gene>
<dbReference type="InterPro" id="IPR044925">
    <property type="entry name" value="His-Me_finger_sf"/>
</dbReference>
<sequence>MKTINIEGLEKYLIDEDGRIYSTITNKYLKTSINRKGYEGIKLNKKSYRIHRLVAITYIENPNNLPQVNHKDGDKSNNNVSNLEWCTNGENQLHAFATGLNKAKKPKNRSLTDLQADEIRKEYLTSNTSQRKLAIKYNVSKTTIADILNCRYYNFDKDKEPIKMQKTQRKLTLQDAEDIRQRHKEGYSISSLSKKYNMTWKSVKKIIDYKTYNK</sequence>
<dbReference type="KEGG" id="cbv:U729_3209"/>
<organism evidence="2 3">
    <name type="scientific">Clostridium baratii str. Sullivan</name>
    <dbReference type="NCBI Taxonomy" id="1415775"/>
    <lineage>
        <taxon>Bacteria</taxon>
        <taxon>Bacillati</taxon>
        <taxon>Bacillota</taxon>
        <taxon>Clostridia</taxon>
        <taxon>Eubacteriales</taxon>
        <taxon>Clostridiaceae</taxon>
        <taxon>Clostridium</taxon>
    </lineage>
</organism>
<feature type="domain" description="HNH nuclease" evidence="1">
    <location>
        <begin position="67"/>
        <end position="92"/>
    </location>
</feature>
<protein>
    <submittedName>
        <fullName evidence="2">Helix-turn-helix domain of resolvase family protein</fullName>
    </submittedName>
</protein>
<dbReference type="InterPro" id="IPR003615">
    <property type="entry name" value="HNH_nuc"/>
</dbReference>
<dbReference type="eggNOG" id="ENOG5033AUY">
    <property type="taxonomic scope" value="Bacteria"/>
</dbReference>
<accession>A0A0A7G0K1</accession>
<reference evidence="2 3" key="1">
    <citation type="journal article" date="2015" name="Infect. Genet. Evol.">
        <title>Genomic sequences of six botulinum neurotoxin-producing strains representing three clostridial species illustrate the mobility and diversity of botulinum neurotoxin genes.</title>
        <authorList>
            <person name="Smith T.J."/>
            <person name="Hill K.K."/>
            <person name="Xie G."/>
            <person name="Foley B.T."/>
            <person name="Williamson C.H."/>
            <person name="Foster J.T."/>
            <person name="Johnson S.L."/>
            <person name="Chertkov O."/>
            <person name="Teshima H."/>
            <person name="Gibbons H.S."/>
            <person name="Johnsky L.A."/>
            <person name="Karavis M.A."/>
            <person name="Smith L.A."/>
        </authorList>
    </citation>
    <scope>NUCLEOTIDE SEQUENCE [LARGE SCALE GENOMIC DNA]</scope>
    <source>
        <strain evidence="2">Sullivan</strain>
        <plasmid evidence="3">Plasmid pCBJ</plasmid>
    </source>
</reference>
<name>A0A0A7G0K1_9CLOT</name>
<dbReference type="SUPFAM" id="SSF54060">
    <property type="entry name" value="His-Me finger endonucleases"/>
    <property type="match status" value="1"/>
</dbReference>
<evidence type="ECO:0000313" key="2">
    <source>
        <dbReference type="EMBL" id="AIY85357.1"/>
    </source>
</evidence>
<dbReference type="HOGENOM" id="CLU_099810_3_0_9"/>
<geneLocation type="plasmid" evidence="2 3">
    <name>pCBJ</name>
</geneLocation>
<evidence type="ECO:0000313" key="3">
    <source>
        <dbReference type="Proteomes" id="UP000030635"/>
    </source>
</evidence>
<dbReference type="AlphaFoldDB" id="A0A0A7G0K1"/>
<evidence type="ECO:0000259" key="1">
    <source>
        <dbReference type="Pfam" id="PF13392"/>
    </source>
</evidence>
<dbReference type="EMBL" id="CP006906">
    <property type="protein sequence ID" value="AIY85357.1"/>
    <property type="molecule type" value="Genomic_DNA"/>
</dbReference>